<evidence type="ECO:0000259" key="1">
    <source>
        <dbReference type="SMART" id="SM01012"/>
    </source>
</evidence>
<dbReference type="SMART" id="SM01012">
    <property type="entry name" value="ANTAR"/>
    <property type="match status" value="1"/>
</dbReference>
<dbReference type="InterPro" id="IPR036388">
    <property type="entry name" value="WH-like_DNA-bd_sf"/>
</dbReference>
<gene>
    <name evidence="2" type="ORF">E3T61_18320</name>
</gene>
<accession>A0A4R9BHV1</accession>
<keyword evidence="3" id="KW-1185">Reference proteome</keyword>
<name>A0A4R9BHV1_9MICO</name>
<comment type="caution">
    <text evidence="2">The sequence shown here is derived from an EMBL/GenBank/DDBJ whole genome shotgun (WGS) entry which is preliminary data.</text>
</comment>
<reference evidence="2 3" key="1">
    <citation type="submission" date="2019-03" db="EMBL/GenBank/DDBJ databases">
        <title>Genomics of glacier-inhabiting Cryobacterium strains.</title>
        <authorList>
            <person name="Liu Q."/>
            <person name="Xin Y.-H."/>
        </authorList>
    </citation>
    <scope>NUCLEOTIDE SEQUENCE [LARGE SCALE GENOMIC DNA]</scope>
    <source>
        <strain evidence="2 3">Sr59</strain>
    </source>
</reference>
<dbReference type="EMBL" id="SOHM01000037">
    <property type="protein sequence ID" value="TFD85087.1"/>
    <property type="molecule type" value="Genomic_DNA"/>
</dbReference>
<dbReference type="GO" id="GO:0003723">
    <property type="term" value="F:RNA binding"/>
    <property type="evidence" value="ECO:0007669"/>
    <property type="project" value="InterPro"/>
</dbReference>
<dbReference type="Pfam" id="PF03861">
    <property type="entry name" value="ANTAR"/>
    <property type="match status" value="1"/>
</dbReference>
<evidence type="ECO:0000313" key="3">
    <source>
        <dbReference type="Proteomes" id="UP000298468"/>
    </source>
</evidence>
<dbReference type="OrthoDB" id="5122810at2"/>
<dbReference type="InterPro" id="IPR005561">
    <property type="entry name" value="ANTAR"/>
</dbReference>
<dbReference type="Proteomes" id="UP000298468">
    <property type="component" value="Unassembled WGS sequence"/>
</dbReference>
<proteinExistence type="predicted"/>
<protein>
    <submittedName>
        <fullName evidence="2">ANTAR domain-containing protein</fullName>
    </submittedName>
</protein>
<dbReference type="Gene3D" id="1.10.10.10">
    <property type="entry name" value="Winged helix-like DNA-binding domain superfamily/Winged helix DNA-binding domain"/>
    <property type="match status" value="1"/>
</dbReference>
<sequence>MQCSKPFLERWAARTGIVPSGVQPRSSSGPSLTWIVAFHGDSEVHQATGVIIAQTHTDPDQALQRLVDYAESTGQPLDAVAADVIARRTTFS</sequence>
<feature type="domain" description="ANTAR" evidence="1">
    <location>
        <begin position="34"/>
        <end position="85"/>
    </location>
</feature>
<dbReference type="AlphaFoldDB" id="A0A4R9BHV1"/>
<organism evidence="2 3">
    <name type="scientific">Cryobacterium lactosi</name>
    <dbReference type="NCBI Taxonomy" id="1259202"/>
    <lineage>
        <taxon>Bacteria</taxon>
        <taxon>Bacillati</taxon>
        <taxon>Actinomycetota</taxon>
        <taxon>Actinomycetes</taxon>
        <taxon>Micrococcales</taxon>
        <taxon>Microbacteriaceae</taxon>
        <taxon>Cryobacterium</taxon>
    </lineage>
</organism>
<evidence type="ECO:0000313" key="2">
    <source>
        <dbReference type="EMBL" id="TFD85087.1"/>
    </source>
</evidence>